<comment type="catalytic activity">
    <reaction evidence="8">
        <text>N(2)-formyl-N(1)-(5-phospho-beta-D-ribosyl)glycinamide + L-glutamine + ATP + H2O = 2-formamido-N(1)-(5-O-phospho-beta-D-ribosyl)acetamidine + L-glutamate + ADP + phosphate + H(+)</text>
        <dbReference type="Rhea" id="RHEA:17129"/>
        <dbReference type="ChEBI" id="CHEBI:15377"/>
        <dbReference type="ChEBI" id="CHEBI:15378"/>
        <dbReference type="ChEBI" id="CHEBI:29985"/>
        <dbReference type="ChEBI" id="CHEBI:30616"/>
        <dbReference type="ChEBI" id="CHEBI:43474"/>
        <dbReference type="ChEBI" id="CHEBI:58359"/>
        <dbReference type="ChEBI" id="CHEBI:147286"/>
        <dbReference type="ChEBI" id="CHEBI:147287"/>
        <dbReference type="ChEBI" id="CHEBI:456216"/>
        <dbReference type="EC" id="6.3.5.3"/>
    </reaction>
</comment>
<comment type="subunit">
    <text evidence="8">Part of the FGAM synthase complex composed of 1 PurL, 1 PurQ and 2 PurS subunits.</text>
</comment>
<keyword evidence="1 8" id="KW-0963">Cytoplasm</keyword>
<evidence type="ECO:0000256" key="1">
    <source>
        <dbReference type="ARBA" id="ARBA00022490"/>
    </source>
</evidence>
<dbReference type="GO" id="GO:0005524">
    <property type="term" value="F:ATP binding"/>
    <property type="evidence" value="ECO:0007669"/>
    <property type="project" value="UniProtKB-KW"/>
</dbReference>
<reference evidence="9" key="2">
    <citation type="journal article" date="2024" name="Antonie Van Leeuwenhoek">
        <title>Roseihalotalea indica gen. nov., sp. nov., a halophilic Bacteroidetes from mesopelagic Southwest Indian Ocean with higher carbohydrate metabolic potential.</title>
        <authorList>
            <person name="Chen B."/>
            <person name="Zhang M."/>
            <person name="Lin D."/>
            <person name="Ye J."/>
            <person name="Tang K."/>
        </authorList>
    </citation>
    <scope>NUCLEOTIDE SEQUENCE</scope>
    <source>
        <strain evidence="9">TK19036</strain>
    </source>
</reference>
<dbReference type="Pfam" id="PF13507">
    <property type="entry name" value="GATase_5"/>
    <property type="match status" value="1"/>
</dbReference>
<dbReference type="EC" id="3.5.1.2" evidence="8"/>
<reference evidence="9" key="1">
    <citation type="journal article" date="2023" name="Comput. Struct. Biotechnol. J.">
        <title>Discovery of a novel marine Bacteroidetes with a rich repertoire of carbohydrate-active enzymes.</title>
        <authorList>
            <person name="Chen B."/>
            <person name="Liu G."/>
            <person name="Chen Q."/>
            <person name="Wang H."/>
            <person name="Liu L."/>
            <person name="Tang K."/>
        </authorList>
    </citation>
    <scope>NUCLEOTIDE SEQUENCE</scope>
    <source>
        <strain evidence="9">TK19036</strain>
    </source>
</reference>
<evidence type="ECO:0000256" key="8">
    <source>
        <dbReference type="HAMAP-Rule" id="MF_00421"/>
    </source>
</evidence>
<feature type="active site" description="Nucleophile" evidence="8">
    <location>
        <position position="86"/>
    </location>
</feature>
<dbReference type="PIRSF" id="PIRSF001586">
    <property type="entry name" value="FGAM_synth_I"/>
    <property type="match status" value="1"/>
</dbReference>
<dbReference type="NCBIfam" id="TIGR01737">
    <property type="entry name" value="FGAM_synth_I"/>
    <property type="match status" value="1"/>
</dbReference>
<proteinExistence type="inferred from homology"/>
<keyword evidence="7 8" id="KW-0315">Glutamine amidotransferase</keyword>
<dbReference type="PANTHER" id="PTHR47552">
    <property type="entry name" value="PHOSPHORIBOSYLFORMYLGLYCINAMIDINE SYNTHASE SUBUNIT PURQ"/>
    <property type="match status" value="1"/>
</dbReference>
<evidence type="ECO:0000256" key="4">
    <source>
        <dbReference type="ARBA" id="ARBA00022755"/>
    </source>
</evidence>
<dbReference type="PROSITE" id="PS51273">
    <property type="entry name" value="GATASE_TYPE_1"/>
    <property type="match status" value="1"/>
</dbReference>
<dbReference type="GO" id="GO:0004642">
    <property type="term" value="F:phosphoribosylformylglycinamidine synthase activity"/>
    <property type="evidence" value="ECO:0007669"/>
    <property type="project" value="UniProtKB-UniRule"/>
</dbReference>
<dbReference type="EMBL" id="CP120682">
    <property type="protein sequence ID" value="WKN36231.1"/>
    <property type="molecule type" value="Genomic_DNA"/>
</dbReference>
<dbReference type="GO" id="GO:0005737">
    <property type="term" value="C:cytoplasm"/>
    <property type="evidence" value="ECO:0007669"/>
    <property type="project" value="UniProtKB-SubCell"/>
</dbReference>
<name>A0AA49GM13_9BACT</name>
<protein>
    <recommendedName>
        <fullName evidence="8">Phosphoribosylformylglycinamidine synthase subunit PurQ</fullName>
        <shortName evidence="8">FGAM synthase</shortName>
        <ecNumber evidence="8">6.3.5.3</ecNumber>
    </recommendedName>
    <alternativeName>
        <fullName evidence="8">Formylglycinamide ribonucleotide amidotransferase subunit I</fullName>
        <shortName evidence="8">FGAR amidotransferase I</shortName>
        <shortName evidence="8">FGAR-AT I</shortName>
    </alternativeName>
    <alternativeName>
        <fullName evidence="8">Glutaminase PurQ</fullName>
        <ecNumber evidence="8">3.5.1.2</ecNumber>
    </alternativeName>
    <alternativeName>
        <fullName evidence="8">Phosphoribosylformylglycinamidine synthase subunit I</fullName>
    </alternativeName>
</protein>
<keyword evidence="4 8" id="KW-0658">Purine biosynthesis</keyword>
<dbReference type="Gene3D" id="3.40.50.880">
    <property type="match status" value="1"/>
</dbReference>
<sequence>MKIGIIVFPGSNCDEDIYYVFQHILKQETVKLWHKDTDLQGCDFIVVPGGFSYGDYLRAGAIARFSPIMDSVIQHANRGGYVLGICNGFQILTEAHLLPGVLLPNINQKFICKNVYLKPANTSSLMTSALDINRAYKVPIAHAEGRYYAPDDVIKELEDNEQIMFYYVNEGCQLDEISNCNGSTNSIAGITNLQKNVMGLMPHPERAADEALHNTDGRLLLESVLQAEKVMLG</sequence>
<comment type="function">
    <text evidence="8">Part of the phosphoribosylformylglycinamidine synthase complex involved in the purines biosynthetic pathway. Catalyzes the ATP-dependent conversion of formylglycinamide ribonucleotide (FGAR) and glutamine to yield formylglycinamidine ribonucleotide (FGAM) and glutamate. The FGAM synthase complex is composed of three subunits. PurQ produces an ammonia molecule by converting glutamine to glutamate. PurL transfers the ammonia molecule to FGAR to form FGAM in an ATP-dependent manner. PurS interacts with PurQ and PurL and is thought to assist in the transfer of the ammonia molecule from PurQ to PurL.</text>
</comment>
<evidence type="ECO:0000313" key="9">
    <source>
        <dbReference type="EMBL" id="WKN36231.1"/>
    </source>
</evidence>
<evidence type="ECO:0000256" key="2">
    <source>
        <dbReference type="ARBA" id="ARBA00022598"/>
    </source>
</evidence>
<evidence type="ECO:0000256" key="6">
    <source>
        <dbReference type="ARBA" id="ARBA00022840"/>
    </source>
</evidence>
<gene>
    <name evidence="8 9" type="primary">purQ</name>
    <name evidence="9" type="ORF">K4G66_28095</name>
</gene>
<evidence type="ECO:0000256" key="5">
    <source>
        <dbReference type="ARBA" id="ARBA00022801"/>
    </source>
</evidence>
<feature type="active site" evidence="8">
    <location>
        <position position="205"/>
    </location>
</feature>
<comment type="catalytic activity">
    <reaction evidence="8">
        <text>L-glutamine + H2O = L-glutamate + NH4(+)</text>
        <dbReference type="Rhea" id="RHEA:15889"/>
        <dbReference type="ChEBI" id="CHEBI:15377"/>
        <dbReference type="ChEBI" id="CHEBI:28938"/>
        <dbReference type="ChEBI" id="CHEBI:29985"/>
        <dbReference type="ChEBI" id="CHEBI:58359"/>
        <dbReference type="EC" id="3.5.1.2"/>
    </reaction>
</comment>
<comment type="subcellular location">
    <subcellularLocation>
        <location evidence="8">Cytoplasm</location>
    </subcellularLocation>
</comment>
<dbReference type="GO" id="GO:0006189">
    <property type="term" value="P:'de novo' IMP biosynthetic process"/>
    <property type="evidence" value="ECO:0007669"/>
    <property type="project" value="UniProtKB-UniRule"/>
</dbReference>
<keyword evidence="6 8" id="KW-0067">ATP-binding</keyword>
<dbReference type="EC" id="6.3.5.3" evidence="8"/>
<keyword evidence="3 8" id="KW-0547">Nucleotide-binding</keyword>
<keyword evidence="2 8" id="KW-0436">Ligase</keyword>
<accession>A0AA49GM13</accession>
<dbReference type="InterPro" id="IPR029062">
    <property type="entry name" value="Class_I_gatase-like"/>
</dbReference>
<dbReference type="SMART" id="SM01211">
    <property type="entry name" value="GATase_5"/>
    <property type="match status" value="1"/>
</dbReference>
<keyword evidence="5 8" id="KW-0378">Hydrolase</keyword>
<evidence type="ECO:0000256" key="3">
    <source>
        <dbReference type="ARBA" id="ARBA00022741"/>
    </source>
</evidence>
<dbReference type="InterPro" id="IPR010075">
    <property type="entry name" value="PRibForGlyAmidine_synth_PurQ"/>
</dbReference>
<dbReference type="GO" id="GO:0004359">
    <property type="term" value="F:glutaminase activity"/>
    <property type="evidence" value="ECO:0007669"/>
    <property type="project" value="UniProtKB-EC"/>
</dbReference>
<dbReference type="AlphaFoldDB" id="A0AA49GM13"/>
<dbReference type="HAMAP" id="MF_00421">
    <property type="entry name" value="PurQ"/>
    <property type="match status" value="1"/>
</dbReference>
<dbReference type="CDD" id="cd01740">
    <property type="entry name" value="GATase1_FGAR_AT"/>
    <property type="match status" value="1"/>
</dbReference>
<comment type="pathway">
    <text evidence="8">Purine metabolism; IMP biosynthesis via de novo pathway; 5-amino-1-(5-phospho-D-ribosyl)imidazole from N(2)-formyl-N(1)-(5-phospho-D-ribosyl)glycinamide: step 1/2.</text>
</comment>
<feature type="active site" evidence="8">
    <location>
        <position position="203"/>
    </location>
</feature>
<evidence type="ECO:0000256" key="7">
    <source>
        <dbReference type="ARBA" id="ARBA00022962"/>
    </source>
</evidence>
<dbReference type="SUPFAM" id="SSF52317">
    <property type="entry name" value="Class I glutamine amidotransferase-like"/>
    <property type="match status" value="1"/>
</dbReference>
<dbReference type="NCBIfam" id="NF002957">
    <property type="entry name" value="PRK03619.1"/>
    <property type="match status" value="1"/>
</dbReference>
<dbReference type="PANTHER" id="PTHR47552:SF1">
    <property type="entry name" value="PHOSPHORIBOSYLFORMYLGLYCINAMIDINE SYNTHASE SUBUNIT PURQ"/>
    <property type="match status" value="1"/>
</dbReference>
<organism evidence="9">
    <name type="scientific">Roseihalotalea indica</name>
    <dbReference type="NCBI Taxonomy" id="2867963"/>
    <lineage>
        <taxon>Bacteria</taxon>
        <taxon>Pseudomonadati</taxon>
        <taxon>Bacteroidota</taxon>
        <taxon>Cytophagia</taxon>
        <taxon>Cytophagales</taxon>
        <taxon>Catalimonadaceae</taxon>
        <taxon>Roseihalotalea</taxon>
    </lineage>
</organism>